<dbReference type="SUPFAM" id="SSF54862">
    <property type="entry name" value="4Fe-4S ferredoxins"/>
    <property type="match status" value="1"/>
</dbReference>
<dbReference type="PROSITE" id="PS00198">
    <property type="entry name" value="4FE4S_FER_1"/>
    <property type="match status" value="1"/>
</dbReference>
<dbReference type="Gene3D" id="3.30.70.20">
    <property type="match status" value="2"/>
</dbReference>
<keyword evidence="9" id="KW-1185">Reference proteome</keyword>
<keyword evidence="4" id="KW-0249">Electron transport</keyword>
<evidence type="ECO:0000256" key="1">
    <source>
        <dbReference type="ARBA" id="ARBA00022448"/>
    </source>
</evidence>
<dbReference type="RefSeq" id="WP_066350502.1">
    <property type="nucleotide sequence ID" value="NZ_LOED01000001.1"/>
</dbReference>
<feature type="domain" description="4Fe-4S ferredoxin-type" evidence="7">
    <location>
        <begin position="2"/>
        <end position="31"/>
    </location>
</feature>
<dbReference type="Pfam" id="PF13247">
    <property type="entry name" value="Fer4_11"/>
    <property type="match status" value="1"/>
</dbReference>
<protein>
    <submittedName>
        <fullName evidence="8">Iron-sulfur protein</fullName>
    </submittedName>
</protein>
<gene>
    <name evidence="8" type="primary">cooF</name>
    <name evidence="8" type="ORF">AN618_00030</name>
</gene>
<dbReference type="GO" id="GO:0051539">
    <property type="term" value="F:4 iron, 4 sulfur cluster binding"/>
    <property type="evidence" value="ECO:0007669"/>
    <property type="project" value="UniProtKB-KW"/>
</dbReference>
<dbReference type="PROSITE" id="PS51379">
    <property type="entry name" value="4FE4S_FER_2"/>
    <property type="match status" value="3"/>
</dbReference>
<dbReference type="Pfam" id="PF12800">
    <property type="entry name" value="Fer4_4"/>
    <property type="match status" value="1"/>
</dbReference>
<keyword evidence="5" id="KW-0408">Iron</keyword>
<dbReference type="Proteomes" id="UP000070427">
    <property type="component" value="Unassembled WGS sequence"/>
</dbReference>
<evidence type="ECO:0000256" key="4">
    <source>
        <dbReference type="ARBA" id="ARBA00022982"/>
    </source>
</evidence>
<organism evidence="8 9">
    <name type="scientific">Fervidicola ferrireducens</name>
    <dbReference type="NCBI Taxonomy" id="520764"/>
    <lineage>
        <taxon>Bacteria</taxon>
        <taxon>Bacillati</taxon>
        <taxon>Bacillota</taxon>
        <taxon>Clostridia</taxon>
        <taxon>Thermosediminibacterales</taxon>
        <taxon>Thermosediminibacteraceae</taxon>
        <taxon>Fervidicola</taxon>
    </lineage>
</organism>
<feature type="domain" description="4Fe-4S ferredoxin-type" evidence="7">
    <location>
        <begin position="48"/>
        <end position="79"/>
    </location>
</feature>
<keyword evidence="2" id="KW-0004">4Fe-4S</keyword>
<proteinExistence type="predicted"/>
<keyword evidence="3" id="KW-0479">Metal-binding</keyword>
<evidence type="ECO:0000256" key="3">
    <source>
        <dbReference type="ARBA" id="ARBA00022723"/>
    </source>
</evidence>
<evidence type="ECO:0000313" key="8">
    <source>
        <dbReference type="EMBL" id="KXG78665.1"/>
    </source>
</evidence>
<evidence type="ECO:0000259" key="7">
    <source>
        <dbReference type="PROSITE" id="PS51379"/>
    </source>
</evidence>
<sequence length="138" mass="14841">MVKILFERDKCLGCKTCELACAAAHSKTKSLLGAIKEKKVSRIRIKVKNGKLSAEQCALCSNPRCIEVCPVGALSRSKTGTIKVNPLVCTMCGLCQEACPFGAIVLSSYPTICDRCSEQDEPLCAKACPTRALKMKAI</sequence>
<dbReference type="OrthoDB" id="9810688at2"/>
<dbReference type="GO" id="GO:0046872">
    <property type="term" value="F:metal ion binding"/>
    <property type="evidence" value="ECO:0007669"/>
    <property type="project" value="UniProtKB-KW"/>
</dbReference>
<dbReference type="AlphaFoldDB" id="A0A140LDP0"/>
<dbReference type="InterPro" id="IPR017896">
    <property type="entry name" value="4Fe4S_Fe-S-bd"/>
</dbReference>
<feature type="domain" description="4Fe-4S ferredoxin-type" evidence="7">
    <location>
        <begin position="80"/>
        <end position="109"/>
    </location>
</feature>
<name>A0A140LDP0_9FIRM</name>
<keyword evidence="6" id="KW-0411">Iron-sulfur</keyword>
<dbReference type="PANTHER" id="PTHR42859">
    <property type="entry name" value="OXIDOREDUCTASE"/>
    <property type="match status" value="1"/>
</dbReference>
<evidence type="ECO:0000313" key="9">
    <source>
        <dbReference type="Proteomes" id="UP000070427"/>
    </source>
</evidence>
<evidence type="ECO:0000256" key="2">
    <source>
        <dbReference type="ARBA" id="ARBA00022485"/>
    </source>
</evidence>
<comment type="caution">
    <text evidence="8">The sequence shown here is derived from an EMBL/GenBank/DDBJ whole genome shotgun (WGS) entry which is preliminary data.</text>
</comment>
<dbReference type="EMBL" id="LOED01000001">
    <property type="protein sequence ID" value="KXG78665.1"/>
    <property type="molecule type" value="Genomic_DNA"/>
</dbReference>
<dbReference type="PANTHER" id="PTHR42859:SF10">
    <property type="entry name" value="DIMETHYLSULFOXIDE REDUCTASE CHAIN B"/>
    <property type="match status" value="1"/>
</dbReference>
<dbReference type="InParanoid" id="A0A140LDP0"/>
<dbReference type="InterPro" id="IPR017900">
    <property type="entry name" value="4Fe4S_Fe_S_CS"/>
</dbReference>
<keyword evidence="1" id="KW-0813">Transport</keyword>
<dbReference type="STRING" id="520764.AN618_00030"/>
<reference evidence="8 9" key="1">
    <citation type="submission" date="2015-12" db="EMBL/GenBank/DDBJ databases">
        <title>Draft genome sequnece of Fervidicola ferrireducens strain Y170.</title>
        <authorList>
            <person name="Patel B.K."/>
        </authorList>
    </citation>
    <scope>NUCLEOTIDE SEQUENCE [LARGE SCALE GENOMIC DNA]</scope>
    <source>
        <strain evidence="8 9">Y170</strain>
    </source>
</reference>
<evidence type="ECO:0000256" key="6">
    <source>
        <dbReference type="ARBA" id="ARBA00023014"/>
    </source>
</evidence>
<dbReference type="InterPro" id="IPR050294">
    <property type="entry name" value="RnfB_subfamily"/>
</dbReference>
<evidence type="ECO:0000256" key="5">
    <source>
        <dbReference type="ARBA" id="ARBA00023004"/>
    </source>
</evidence>
<accession>A0A140LDP0</accession>